<dbReference type="RefSeq" id="WP_345707599.1">
    <property type="nucleotide sequence ID" value="NZ_BAABKV010000001.1"/>
</dbReference>
<feature type="transmembrane region" description="Helical" evidence="1">
    <location>
        <begin position="91"/>
        <end position="114"/>
    </location>
</feature>
<evidence type="ECO:0000313" key="2">
    <source>
        <dbReference type="EMBL" id="MFC7182873.1"/>
    </source>
</evidence>
<comment type="caution">
    <text evidence="2">The sequence shown here is derived from an EMBL/GenBank/DDBJ whole genome shotgun (WGS) entry which is preliminary data.</text>
</comment>
<protein>
    <submittedName>
        <fullName evidence="2">DUF1453 domain-containing protein</fullName>
    </submittedName>
</protein>
<evidence type="ECO:0000313" key="3">
    <source>
        <dbReference type="Proteomes" id="UP001596435"/>
    </source>
</evidence>
<evidence type="ECO:0000256" key="1">
    <source>
        <dbReference type="SAM" id="Phobius"/>
    </source>
</evidence>
<dbReference type="Proteomes" id="UP001596435">
    <property type="component" value="Unassembled WGS sequence"/>
</dbReference>
<organism evidence="2 3">
    <name type="scientific">Kitasatospora paranensis</name>
    <dbReference type="NCBI Taxonomy" id="258053"/>
    <lineage>
        <taxon>Bacteria</taxon>
        <taxon>Bacillati</taxon>
        <taxon>Actinomycetota</taxon>
        <taxon>Actinomycetes</taxon>
        <taxon>Kitasatosporales</taxon>
        <taxon>Streptomycetaceae</taxon>
        <taxon>Kitasatospora</taxon>
    </lineage>
</organism>
<name>A0ABW2G6G4_9ACTN</name>
<keyword evidence="1" id="KW-0472">Membrane</keyword>
<keyword evidence="1" id="KW-0812">Transmembrane</keyword>
<keyword evidence="1" id="KW-1133">Transmembrane helix</keyword>
<reference evidence="3" key="1">
    <citation type="journal article" date="2019" name="Int. J. Syst. Evol. Microbiol.">
        <title>The Global Catalogue of Microorganisms (GCM) 10K type strain sequencing project: providing services to taxonomists for standard genome sequencing and annotation.</title>
        <authorList>
            <consortium name="The Broad Institute Genomics Platform"/>
            <consortium name="The Broad Institute Genome Sequencing Center for Infectious Disease"/>
            <person name="Wu L."/>
            <person name="Ma J."/>
        </authorList>
    </citation>
    <scope>NUCLEOTIDE SEQUENCE [LARGE SCALE GENOMIC DNA]</scope>
    <source>
        <strain evidence="3">CGMCC 1.12859</strain>
    </source>
</reference>
<sequence>MSALADLLVAVAVVALVVSRQLKARRVDTERRLWLLPLILGVLALRDPKLLDPGHPTAAALLLAGSLATVLAMGCVWGWTVRLWRESDGTVWARGTAATAAAWGGMLVLRLGWWGLGSALHVRQDTSALLLSLGVLLLARGVVVNRRAARRFEPVGV</sequence>
<feature type="transmembrane region" description="Helical" evidence="1">
    <location>
        <begin position="58"/>
        <end position="79"/>
    </location>
</feature>
<feature type="transmembrane region" description="Helical" evidence="1">
    <location>
        <begin position="126"/>
        <end position="143"/>
    </location>
</feature>
<proteinExistence type="predicted"/>
<dbReference type="EMBL" id="JBHTAJ010000055">
    <property type="protein sequence ID" value="MFC7182873.1"/>
    <property type="molecule type" value="Genomic_DNA"/>
</dbReference>
<keyword evidence="3" id="KW-1185">Reference proteome</keyword>
<accession>A0ABW2G6G4</accession>
<gene>
    <name evidence="2" type="ORF">ACFQMG_25310</name>
</gene>